<accession>A0A8C7RA15</accession>
<sequence length="179" mass="19732">MPVLRGQRLVGMGLCVTMSPTQTAFYIILILLGITVNTTVVGVIGENVFKDPTTTSMVIHKTVPIMLMAINNLSSLYTLYAHSRTRYPTHMTTDAPALKRVPSERRAAKVIPALIMLFNGSWGTSLISINYFNYNQGLSAEFLLVTARFANTIFNAISPIVLAVGHRRLRAVIKSILTH</sequence>
<protein>
    <recommendedName>
        <fullName evidence="12">G-protein coupled receptors family 1 profile domain-containing protein</fullName>
    </recommendedName>
</protein>
<evidence type="ECO:0000256" key="5">
    <source>
        <dbReference type="ARBA" id="ARBA00023040"/>
    </source>
</evidence>
<dbReference type="AlphaFoldDB" id="A0A8C7RA15"/>
<evidence type="ECO:0000256" key="8">
    <source>
        <dbReference type="ARBA" id="ARBA00023224"/>
    </source>
</evidence>
<evidence type="ECO:0000256" key="1">
    <source>
        <dbReference type="ARBA" id="ARBA00004141"/>
    </source>
</evidence>
<feature type="transmembrane region" description="Helical" evidence="9">
    <location>
        <begin position="110"/>
        <end position="132"/>
    </location>
</feature>
<keyword evidence="11" id="KW-1185">Reference proteome</keyword>
<keyword evidence="5" id="KW-0297">G-protein coupled receptor</keyword>
<dbReference type="Proteomes" id="UP000694395">
    <property type="component" value="Chromosome 17"/>
</dbReference>
<comment type="subcellular location">
    <subcellularLocation>
        <location evidence="1">Membrane</location>
        <topology evidence="1">Multi-pass membrane protein</topology>
    </subcellularLocation>
</comment>
<name>A0A8C7RA15_ONCMY</name>
<evidence type="ECO:0000256" key="7">
    <source>
        <dbReference type="ARBA" id="ARBA00023170"/>
    </source>
</evidence>
<keyword evidence="7" id="KW-0675">Receptor</keyword>
<dbReference type="GO" id="GO:0004930">
    <property type="term" value="F:G protein-coupled receptor activity"/>
    <property type="evidence" value="ECO:0007669"/>
    <property type="project" value="UniProtKB-KW"/>
</dbReference>
<dbReference type="GO" id="GO:0016020">
    <property type="term" value="C:membrane"/>
    <property type="evidence" value="ECO:0007669"/>
    <property type="project" value="UniProtKB-SubCell"/>
</dbReference>
<keyword evidence="6 9" id="KW-0472">Membrane</keyword>
<evidence type="ECO:0000256" key="4">
    <source>
        <dbReference type="ARBA" id="ARBA00022989"/>
    </source>
</evidence>
<feature type="transmembrane region" description="Helical" evidence="9">
    <location>
        <begin position="144"/>
        <end position="165"/>
    </location>
</feature>
<keyword evidence="4 9" id="KW-1133">Transmembrane helix</keyword>
<proteinExistence type="predicted"/>
<evidence type="ECO:0000256" key="6">
    <source>
        <dbReference type="ARBA" id="ARBA00023136"/>
    </source>
</evidence>
<evidence type="ECO:0000313" key="10">
    <source>
        <dbReference type="Ensembl" id="ENSOMYP00000047566.2"/>
    </source>
</evidence>
<dbReference type="PANTHER" id="PTHR11394">
    <property type="entry name" value="TASTE RECEPTOR TYPE 2"/>
    <property type="match status" value="1"/>
</dbReference>
<organism evidence="10 11">
    <name type="scientific">Oncorhynchus mykiss</name>
    <name type="common">Rainbow trout</name>
    <name type="synonym">Salmo gairdneri</name>
    <dbReference type="NCBI Taxonomy" id="8022"/>
    <lineage>
        <taxon>Eukaryota</taxon>
        <taxon>Metazoa</taxon>
        <taxon>Chordata</taxon>
        <taxon>Craniata</taxon>
        <taxon>Vertebrata</taxon>
        <taxon>Euteleostomi</taxon>
        <taxon>Actinopterygii</taxon>
        <taxon>Neopterygii</taxon>
        <taxon>Teleostei</taxon>
        <taxon>Protacanthopterygii</taxon>
        <taxon>Salmoniformes</taxon>
        <taxon>Salmonidae</taxon>
        <taxon>Salmoninae</taxon>
        <taxon>Oncorhynchus</taxon>
    </lineage>
</organism>
<dbReference type="Gene3D" id="1.20.1070.10">
    <property type="entry name" value="Rhodopsin 7-helix transmembrane proteins"/>
    <property type="match status" value="1"/>
</dbReference>
<keyword evidence="2" id="KW-0716">Sensory transduction</keyword>
<reference evidence="10" key="3">
    <citation type="submission" date="2025-09" db="UniProtKB">
        <authorList>
            <consortium name="Ensembl"/>
        </authorList>
    </citation>
    <scope>IDENTIFICATION</scope>
</reference>
<reference evidence="10" key="2">
    <citation type="submission" date="2025-08" db="UniProtKB">
        <authorList>
            <consortium name="Ensembl"/>
        </authorList>
    </citation>
    <scope>IDENTIFICATION</scope>
</reference>
<evidence type="ECO:0000256" key="3">
    <source>
        <dbReference type="ARBA" id="ARBA00022692"/>
    </source>
</evidence>
<evidence type="ECO:0008006" key="12">
    <source>
        <dbReference type="Google" id="ProtNLM"/>
    </source>
</evidence>
<reference evidence="10" key="1">
    <citation type="submission" date="2020-07" db="EMBL/GenBank/DDBJ databases">
        <title>A long reads based de novo assembly of the rainbow trout Arlee double haploid line genome.</title>
        <authorList>
            <person name="Gao G."/>
            <person name="Palti Y."/>
        </authorList>
    </citation>
    <scope>NUCLEOTIDE SEQUENCE [LARGE SCALE GENOMIC DNA]</scope>
</reference>
<dbReference type="PANTHER" id="PTHR11394:SF137">
    <property type="entry name" value="C-X-C CHEMOKINE RECEPTOR TYPE 3 ISOFORM X1-RELATED"/>
    <property type="match status" value="1"/>
</dbReference>
<dbReference type="GeneTree" id="ENSGT01000000221750"/>
<dbReference type="Ensembl" id="ENSOMYT00000051747.2">
    <property type="protein sequence ID" value="ENSOMYP00000047566.2"/>
    <property type="gene ID" value="ENSOMYG00000021698.2"/>
</dbReference>
<feature type="transmembrane region" description="Helical" evidence="9">
    <location>
        <begin position="64"/>
        <end position="81"/>
    </location>
</feature>
<evidence type="ECO:0000256" key="2">
    <source>
        <dbReference type="ARBA" id="ARBA00022606"/>
    </source>
</evidence>
<evidence type="ECO:0000313" key="11">
    <source>
        <dbReference type="Proteomes" id="UP000694395"/>
    </source>
</evidence>
<feature type="transmembrane region" description="Helical" evidence="9">
    <location>
        <begin position="24"/>
        <end position="44"/>
    </location>
</feature>
<keyword evidence="3 9" id="KW-0812">Transmembrane</keyword>
<evidence type="ECO:0000256" key="9">
    <source>
        <dbReference type="SAM" id="Phobius"/>
    </source>
</evidence>
<keyword evidence="8" id="KW-0807">Transducer</keyword>